<dbReference type="EMBL" id="JAYMYR010000011">
    <property type="protein sequence ID" value="KAK7331646.1"/>
    <property type="molecule type" value="Genomic_DNA"/>
</dbReference>
<proteinExistence type="predicted"/>
<accession>A0AAN9LA99</accession>
<dbReference type="Proteomes" id="UP001374584">
    <property type="component" value="Unassembled WGS sequence"/>
</dbReference>
<comment type="caution">
    <text evidence="1">The sequence shown here is derived from an EMBL/GenBank/DDBJ whole genome shotgun (WGS) entry which is preliminary data.</text>
</comment>
<dbReference type="AlphaFoldDB" id="A0AAN9LA99"/>
<reference evidence="1 2" key="1">
    <citation type="submission" date="2024-01" db="EMBL/GenBank/DDBJ databases">
        <title>The genomes of 5 underutilized Papilionoideae crops provide insights into root nodulation and disease resistanc.</title>
        <authorList>
            <person name="Jiang F."/>
        </authorList>
    </citation>
    <scope>NUCLEOTIDE SEQUENCE [LARGE SCALE GENOMIC DNA]</scope>
    <source>
        <strain evidence="1">JINMINGXINNONG_FW02</strain>
        <tissue evidence="1">Leaves</tissue>
    </source>
</reference>
<name>A0AAN9LA99_PHACN</name>
<evidence type="ECO:0000313" key="2">
    <source>
        <dbReference type="Proteomes" id="UP001374584"/>
    </source>
</evidence>
<gene>
    <name evidence="1" type="ORF">VNO80_28383</name>
</gene>
<sequence>MYNKWLHVLMIKVRVSFFRPHSSGVRNLFGCWNSLCITEKQVIMHCWTKLGKLVAFHNRIIFPIDLNMKFRAPGY</sequence>
<organism evidence="1 2">
    <name type="scientific">Phaseolus coccineus</name>
    <name type="common">Scarlet runner bean</name>
    <name type="synonym">Phaseolus multiflorus</name>
    <dbReference type="NCBI Taxonomy" id="3886"/>
    <lineage>
        <taxon>Eukaryota</taxon>
        <taxon>Viridiplantae</taxon>
        <taxon>Streptophyta</taxon>
        <taxon>Embryophyta</taxon>
        <taxon>Tracheophyta</taxon>
        <taxon>Spermatophyta</taxon>
        <taxon>Magnoliopsida</taxon>
        <taxon>eudicotyledons</taxon>
        <taxon>Gunneridae</taxon>
        <taxon>Pentapetalae</taxon>
        <taxon>rosids</taxon>
        <taxon>fabids</taxon>
        <taxon>Fabales</taxon>
        <taxon>Fabaceae</taxon>
        <taxon>Papilionoideae</taxon>
        <taxon>50 kb inversion clade</taxon>
        <taxon>NPAAA clade</taxon>
        <taxon>indigoferoid/millettioid clade</taxon>
        <taxon>Phaseoleae</taxon>
        <taxon>Phaseolus</taxon>
    </lineage>
</organism>
<protein>
    <submittedName>
        <fullName evidence="1">Uncharacterized protein</fullName>
    </submittedName>
</protein>
<keyword evidence="2" id="KW-1185">Reference proteome</keyword>
<evidence type="ECO:0000313" key="1">
    <source>
        <dbReference type="EMBL" id="KAK7331646.1"/>
    </source>
</evidence>